<keyword evidence="4 7" id="KW-0238">DNA-binding</keyword>
<evidence type="ECO:0000256" key="3">
    <source>
        <dbReference type="ARBA" id="ARBA00023015"/>
    </source>
</evidence>
<dbReference type="HOGENOM" id="CLU_000445_30_1_4"/>
<evidence type="ECO:0000256" key="4">
    <source>
        <dbReference type="ARBA" id="ARBA00023125"/>
    </source>
</evidence>
<dbReference type="GO" id="GO:0000976">
    <property type="term" value="F:transcription cis-regulatory region binding"/>
    <property type="evidence" value="ECO:0007669"/>
    <property type="project" value="TreeGrafter"/>
</dbReference>
<gene>
    <name evidence="10" type="ordered locus">M301_0453</name>
</gene>
<keyword evidence="5" id="KW-0804">Transcription</keyword>
<dbReference type="STRING" id="666681.M301_0453"/>
<keyword evidence="2" id="KW-0902">Two-component regulatory system</keyword>
<proteinExistence type="predicted"/>
<feature type="domain" description="Response regulatory" evidence="8">
    <location>
        <begin position="2"/>
        <end position="116"/>
    </location>
</feature>
<dbReference type="SMART" id="SM00862">
    <property type="entry name" value="Trans_reg_C"/>
    <property type="match status" value="1"/>
</dbReference>
<evidence type="ECO:0000256" key="5">
    <source>
        <dbReference type="ARBA" id="ARBA00023163"/>
    </source>
</evidence>
<dbReference type="InterPro" id="IPR039420">
    <property type="entry name" value="WalR-like"/>
</dbReference>
<dbReference type="GO" id="GO:0005829">
    <property type="term" value="C:cytosol"/>
    <property type="evidence" value="ECO:0007669"/>
    <property type="project" value="TreeGrafter"/>
</dbReference>
<dbReference type="SUPFAM" id="SSF46894">
    <property type="entry name" value="C-terminal effector domain of the bipartite response regulators"/>
    <property type="match status" value="1"/>
</dbReference>
<feature type="domain" description="OmpR/PhoB-type" evidence="9">
    <location>
        <begin position="124"/>
        <end position="220"/>
    </location>
</feature>
<dbReference type="GO" id="GO:0006355">
    <property type="term" value="P:regulation of DNA-templated transcription"/>
    <property type="evidence" value="ECO:0007669"/>
    <property type="project" value="InterPro"/>
</dbReference>
<dbReference type="CDD" id="cd17624">
    <property type="entry name" value="REC_OmpR_PmrA-like"/>
    <property type="match status" value="1"/>
</dbReference>
<dbReference type="eggNOG" id="COG0745">
    <property type="taxonomic scope" value="Bacteria"/>
</dbReference>
<name>D7DMC6_METV0</name>
<dbReference type="KEGG" id="meh:M301_0453"/>
<dbReference type="Gene3D" id="6.10.250.690">
    <property type="match status" value="1"/>
</dbReference>
<dbReference type="GO" id="GO:0000156">
    <property type="term" value="F:phosphorelay response regulator activity"/>
    <property type="evidence" value="ECO:0007669"/>
    <property type="project" value="TreeGrafter"/>
</dbReference>
<evidence type="ECO:0000256" key="6">
    <source>
        <dbReference type="PROSITE-ProRule" id="PRU00169"/>
    </source>
</evidence>
<evidence type="ECO:0000259" key="8">
    <source>
        <dbReference type="PROSITE" id="PS50110"/>
    </source>
</evidence>
<dbReference type="SUPFAM" id="SSF52172">
    <property type="entry name" value="CheY-like"/>
    <property type="match status" value="1"/>
</dbReference>
<dbReference type="PANTHER" id="PTHR48111">
    <property type="entry name" value="REGULATOR OF RPOS"/>
    <property type="match status" value="1"/>
</dbReference>
<dbReference type="Pfam" id="PF00486">
    <property type="entry name" value="Trans_reg_C"/>
    <property type="match status" value="1"/>
</dbReference>
<accession>D7DMC6</accession>
<keyword evidence="1 6" id="KW-0597">Phosphoprotein</keyword>
<dbReference type="CDD" id="cd00383">
    <property type="entry name" value="trans_reg_C"/>
    <property type="match status" value="1"/>
</dbReference>
<protein>
    <submittedName>
        <fullName evidence="10">Two component transcriptional regulator, winged helix family</fullName>
    </submittedName>
</protein>
<dbReference type="Gene3D" id="1.10.10.10">
    <property type="entry name" value="Winged helix-like DNA-binding domain superfamily/Winged helix DNA-binding domain"/>
    <property type="match status" value="1"/>
</dbReference>
<dbReference type="Gene3D" id="3.40.50.2300">
    <property type="match status" value="1"/>
</dbReference>
<evidence type="ECO:0000313" key="11">
    <source>
        <dbReference type="Proteomes" id="UP000000383"/>
    </source>
</evidence>
<reference evidence="11" key="1">
    <citation type="submission" date="2010-05" db="EMBL/GenBank/DDBJ databases">
        <title>Complete sequence of Methylotenera sp. 301.</title>
        <authorList>
            <person name="Lucas S."/>
            <person name="Copeland A."/>
            <person name="Lapidus A."/>
            <person name="Cheng J.-F."/>
            <person name="Bruce D."/>
            <person name="Goodwin L."/>
            <person name="Pitluck S."/>
            <person name="Clum A."/>
            <person name="Land M."/>
            <person name="Hauser L."/>
            <person name="Kyrpides N."/>
            <person name="Ivanova N."/>
            <person name="Chistoservova L."/>
            <person name="Kalyuzhnaya M."/>
            <person name="Woyke T."/>
        </authorList>
    </citation>
    <scope>NUCLEOTIDE SEQUENCE [LARGE SCALE GENOMIC DNA]</scope>
    <source>
        <strain evidence="11">301</strain>
    </source>
</reference>
<evidence type="ECO:0000256" key="7">
    <source>
        <dbReference type="PROSITE-ProRule" id="PRU01091"/>
    </source>
</evidence>
<dbReference type="PROSITE" id="PS50110">
    <property type="entry name" value="RESPONSE_REGULATORY"/>
    <property type="match status" value="1"/>
</dbReference>
<feature type="modified residue" description="4-aspartylphosphate" evidence="6">
    <location>
        <position position="51"/>
    </location>
</feature>
<dbReference type="PANTHER" id="PTHR48111:SF67">
    <property type="entry name" value="TRANSCRIPTIONAL REGULATORY PROTEIN TCTD"/>
    <property type="match status" value="1"/>
</dbReference>
<dbReference type="OrthoDB" id="9802426at2"/>
<reference evidence="10 11" key="2">
    <citation type="journal article" date="2011" name="J. Bacteriol.">
        <title>Genomes of three methylotrophs from a single niche uncover genetic and metabolic divergence of Methylophilaceae.</title>
        <authorList>
            <person name="Lapidus A."/>
            <person name="Clum A."/>
            <person name="Labutti K."/>
            <person name="Kaluzhnaya M.G."/>
            <person name="Lim S."/>
            <person name="Beck D.A."/>
            <person name="Glavina Del Rio T."/>
            <person name="Nolan M."/>
            <person name="Mavromatis K."/>
            <person name="Huntemann M."/>
            <person name="Lucas S."/>
            <person name="Lidstrom M.E."/>
            <person name="Ivanova N."/>
            <person name="Chistoserdova L."/>
        </authorList>
    </citation>
    <scope>NUCLEOTIDE SEQUENCE [LARGE SCALE GENOMIC DNA]</scope>
    <source>
        <strain evidence="10 11">301</strain>
    </source>
</reference>
<dbReference type="Pfam" id="PF00072">
    <property type="entry name" value="Response_reg"/>
    <property type="match status" value="1"/>
</dbReference>
<dbReference type="InterPro" id="IPR001867">
    <property type="entry name" value="OmpR/PhoB-type_DNA-bd"/>
</dbReference>
<keyword evidence="3" id="KW-0805">Transcription regulation</keyword>
<sequence>MRILLVEDDTHLGESTARALRSQQWFVDWVRNGDSVINMIGLVSYDAIILDVGLPGMDGFEILHSLRSQNNSLPVLMLTARDTIDDRVYGFQLGADDYLVKPFALKELVARIQAITRRFHTRQHNEIIFGILRIDLTAKRAYLSDKSLELLPREWAVLVYILNNLGKVVSKEQILEAISDWDEAPSSNAIEVYISRLRTKLTPAGISIRTIRGFGYLIEESVNGVQP</sequence>
<evidence type="ECO:0000313" key="10">
    <source>
        <dbReference type="EMBL" id="ADI28837.1"/>
    </source>
</evidence>
<organism evidence="10 11">
    <name type="scientific">Methylotenera versatilis (strain 301)</name>
    <dbReference type="NCBI Taxonomy" id="666681"/>
    <lineage>
        <taxon>Bacteria</taxon>
        <taxon>Pseudomonadati</taxon>
        <taxon>Pseudomonadota</taxon>
        <taxon>Betaproteobacteria</taxon>
        <taxon>Nitrosomonadales</taxon>
        <taxon>Methylophilaceae</taxon>
        <taxon>Methylotenera</taxon>
    </lineage>
</organism>
<dbReference type="SMART" id="SM00448">
    <property type="entry name" value="REC"/>
    <property type="match status" value="1"/>
</dbReference>
<dbReference type="EMBL" id="CP002056">
    <property type="protein sequence ID" value="ADI28837.1"/>
    <property type="molecule type" value="Genomic_DNA"/>
</dbReference>
<dbReference type="AlphaFoldDB" id="D7DMC6"/>
<dbReference type="Proteomes" id="UP000000383">
    <property type="component" value="Chromosome"/>
</dbReference>
<evidence type="ECO:0000259" key="9">
    <source>
        <dbReference type="PROSITE" id="PS51755"/>
    </source>
</evidence>
<feature type="DNA-binding region" description="OmpR/PhoB-type" evidence="7">
    <location>
        <begin position="124"/>
        <end position="220"/>
    </location>
</feature>
<dbReference type="InterPro" id="IPR011006">
    <property type="entry name" value="CheY-like_superfamily"/>
</dbReference>
<dbReference type="InterPro" id="IPR036388">
    <property type="entry name" value="WH-like_DNA-bd_sf"/>
</dbReference>
<dbReference type="PROSITE" id="PS51755">
    <property type="entry name" value="OMPR_PHOB"/>
    <property type="match status" value="1"/>
</dbReference>
<dbReference type="FunFam" id="3.40.50.2300:FF:000002">
    <property type="entry name" value="DNA-binding response regulator PhoP"/>
    <property type="match status" value="1"/>
</dbReference>
<evidence type="ECO:0000256" key="1">
    <source>
        <dbReference type="ARBA" id="ARBA00022553"/>
    </source>
</evidence>
<keyword evidence="11" id="KW-1185">Reference proteome</keyword>
<dbReference type="InterPro" id="IPR001789">
    <property type="entry name" value="Sig_transdc_resp-reg_receiver"/>
</dbReference>
<dbReference type="GO" id="GO:0032993">
    <property type="term" value="C:protein-DNA complex"/>
    <property type="evidence" value="ECO:0007669"/>
    <property type="project" value="TreeGrafter"/>
</dbReference>
<evidence type="ECO:0000256" key="2">
    <source>
        <dbReference type="ARBA" id="ARBA00023012"/>
    </source>
</evidence>
<dbReference type="RefSeq" id="WP_013147153.1">
    <property type="nucleotide sequence ID" value="NC_014207.1"/>
</dbReference>
<dbReference type="InterPro" id="IPR016032">
    <property type="entry name" value="Sig_transdc_resp-reg_C-effctor"/>
</dbReference>